<proteinExistence type="predicted"/>
<protein>
    <submittedName>
        <fullName evidence="1">Uncharacterized protein</fullName>
    </submittedName>
</protein>
<organism evidence="1">
    <name type="scientific">Rhizophora mucronata</name>
    <name type="common">Asiatic mangrove</name>
    <dbReference type="NCBI Taxonomy" id="61149"/>
    <lineage>
        <taxon>Eukaryota</taxon>
        <taxon>Viridiplantae</taxon>
        <taxon>Streptophyta</taxon>
        <taxon>Embryophyta</taxon>
        <taxon>Tracheophyta</taxon>
        <taxon>Spermatophyta</taxon>
        <taxon>Magnoliopsida</taxon>
        <taxon>eudicotyledons</taxon>
        <taxon>Gunneridae</taxon>
        <taxon>Pentapetalae</taxon>
        <taxon>rosids</taxon>
        <taxon>fabids</taxon>
        <taxon>Malpighiales</taxon>
        <taxon>Rhizophoraceae</taxon>
        <taxon>Rhizophora</taxon>
    </lineage>
</organism>
<reference evidence="1" key="1">
    <citation type="submission" date="2018-02" db="EMBL/GenBank/DDBJ databases">
        <title>Rhizophora mucronata_Transcriptome.</title>
        <authorList>
            <person name="Meera S.P."/>
            <person name="Sreeshan A."/>
            <person name="Augustine A."/>
        </authorList>
    </citation>
    <scope>NUCLEOTIDE SEQUENCE</scope>
    <source>
        <tissue evidence="1">Leaf</tissue>
    </source>
</reference>
<dbReference type="AlphaFoldDB" id="A0A2P2KWX2"/>
<evidence type="ECO:0000313" key="1">
    <source>
        <dbReference type="EMBL" id="MBX10214.1"/>
    </source>
</evidence>
<accession>A0A2P2KWX2</accession>
<name>A0A2P2KWX2_RHIMU</name>
<dbReference type="EMBL" id="GGEC01029730">
    <property type="protein sequence ID" value="MBX10214.1"/>
    <property type="molecule type" value="Transcribed_RNA"/>
</dbReference>
<sequence length="38" mass="4442">MPQRILLGSCSLSIFFIRKKNILSVWWLEKTGFFVLGI</sequence>